<evidence type="ECO:0000313" key="2">
    <source>
        <dbReference type="EMBL" id="RAW18844.1"/>
    </source>
</evidence>
<dbReference type="OrthoDB" id="8549922at2"/>
<sequence length="780" mass="85592">MTSRTTRFDVLMATDCRFPGGNTSSVVEEIEAQHRAGYRTGLLHLPSPVLGKPRPFAPKLRTILDEGKAELVLGADRVEAGLLLARHPTVFSEPPRGLPQLDVDHVVLAVNQVASDDRGVMPYYDVRHVHRQIERMAGKEATWAPIGPRVRESLGHHAGTIPILPWDWENVIDVTNWRVDRPCFVADRPVIGRHSRGHWSKWPNTKADILAAYPADPRYRVRILGGTQAPAEILDRIPPNWVDLPFNSIPARDFLATIDFFVYFHHPGLIEAFGRVVLEALAAGAVVVGPRYLEPLFGDACLYGTPQDVRRHVDELYADWEGFAARSQAGVELAQKRFSYETHAERIATLIGEPSGAPATGGTSRIPVPGTGRGSRRTPWQSRSGRPDKRAGAPRSGDPEQQQPTLVVDLRWDTTDAPLLDRVVEHVTAEGVTCAVVVPAWRASQLGEQAATVPGRGSVRSRMERKARRETRGGEVAVETFPWVLAEMSAGERRQYVAHRISGLLAAHRPGRMVLVDGSAQDVRVALDAARGSGIEALRVQREIAPPMPATMGPVAGDEANVPQWPLPDGWTVARQPVSASPTTRSGPSAMARLRRKAPARVRMWARRRMSGLRQARLRLLERLAPASGVLLLEASKAELSLPVRAPITHPTPDRLPIALLVVTSTDVDAEPTLRALAERAQITAGFRPAVLAPPEWVDEAVGFGITLETMVARQQWDTAHGDGWSQYLRRRVTETSQVIHPTMVAFVDRTIDPAGAADDTGEPSAVLDLIEAARTRRRA</sequence>
<feature type="region of interest" description="Disordered" evidence="1">
    <location>
        <begin position="574"/>
        <end position="594"/>
    </location>
</feature>
<dbReference type="SUPFAM" id="SSF53756">
    <property type="entry name" value="UDP-Glycosyltransferase/glycogen phosphorylase"/>
    <property type="match status" value="1"/>
</dbReference>
<dbReference type="EMBL" id="QMIG01000001">
    <property type="protein sequence ID" value="RAW18844.1"/>
    <property type="molecule type" value="Genomic_DNA"/>
</dbReference>
<name>A0A329R2G7_9ACTN</name>
<proteinExistence type="predicted"/>
<gene>
    <name evidence="2" type="ORF">DPM12_01950</name>
</gene>
<accession>A0A329R2G7</accession>
<evidence type="ECO:0000256" key="1">
    <source>
        <dbReference type="SAM" id="MobiDB-lite"/>
    </source>
</evidence>
<dbReference type="Gene3D" id="3.40.50.2000">
    <property type="entry name" value="Glycogen Phosphorylase B"/>
    <property type="match status" value="1"/>
</dbReference>
<dbReference type="AlphaFoldDB" id="A0A329R2G7"/>
<feature type="region of interest" description="Disordered" evidence="1">
    <location>
        <begin position="350"/>
        <end position="405"/>
    </location>
</feature>
<feature type="region of interest" description="Disordered" evidence="1">
    <location>
        <begin position="452"/>
        <end position="471"/>
    </location>
</feature>
<dbReference type="Proteomes" id="UP000250462">
    <property type="component" value="Unassembled WGS sequence"/>
</dbReference>
<evidence type="ECO:0008006" key="4">
    <source>
        <dbReference type="Google" id="ProtNLM"/>
    </source>
</evidence>
<keyword evidence="3" id="KW-1185">Reference proteome</keyword>
<evidence type="ECO:0000313" key="3">
    <source>
        <dbReference type="Proteomes" id="UP000250462"/>
    </source>
</evidence>
<feature type="compositionally biased region" description="Polar residues" evidence="1">
    <location>
        <begin position="578"/>
        <end position="587"/>
    </location>
</feature>
<reference evidence="2 3" key="1">
    <citation type="submission" date="2018-06" db="EMBL/GenBank/DDBJ databases">
        <title>Phytoactinopolyspora halophila sp. nov., a novel halophilic actinomycete isolated from a saline soil in China.</title>
        <authorList>
            <person name="Tang S.-K."/>
        </authorList>
    </citation>
    <scope>NUCLEOTIDE SEQUENCE [LARGE SCALE GENOMIC DNA]</scope>
    <source>
        <strain evidence="2 3">YIM 96934</strain>
    </source>
</reference>
<protein>
    <recommendedName>
        <fullName evidence="4">Glycosyltransferase family 1 protein</fullName>
    </recommendedName>
</protein>
<comment type="caution">
    <text evidence="2">The sequence shown here is derived from an EMBL/GenBank/DDBJ whole genome shotgun (WGS) entry which is preliminary data.</text>
</comment>
<dbReference type="RefSeq" id="WP_112256555.1">
    <property type="nucleotide sequence ID" value="NZ_QMIG01000001.1"/>
</dbReference>
<organism evidence="2 3">
    <name type="scientific">Phytoactinopolyspora halophila</name>
    <dbReference type="NCBI Taxonomy" id="1981511"/>
    <lineage>
        <taxon>Bacteria</taxon>
        <taxon>Bacillati</taxon>
        <taxon>Actinomycetota</taxon>
        <taxon>Actinomycetes</taxon>
        <taxon>Jiangellales</taxon>
        <taxon>Jiangellaceae</taxon>
        <taxon>Phytoactinopolyspora</taxon>
    </lineage>
</organism>